<comment type="caution">
    <text evidence="2">The sequence shown here is derived from an EMBL/GenBank/DDBJ whole genome shotgun (WGS) entry which is preliminary data.</text>
</comment>
<organism evidence="2 3">
    <name type="scientific">Aspergillus udagawae</name>
    <dbReference type="NCBI Taxonomy" id="91492"/>
    <lineage>
        <taxon>Eukaryota</taxon>
        <taxon>Fungi</taxon>
        <taxon>Dikarya</taxon>
        <taxon>Ascomycota</taxon>
        <taxon>Pezizomycotina</taxon>
        <taxon>Eurotiomycetes</taxon>
        <taxon>Eurotiomycetidae</taxon>
        <taxon>Eurotiales</taxon>
        <taxon>Aspergillaceae</taxon>
        <taxon>Aspergillus</taxon>
        <taxon>Aspergillus subgen. Fumigati</taxon>
    </lineage>
</organism>
<protein>
    <recommendedName>
        <fullName evidence="1">DUF6603 domain-containing protein</fullName>
    </recommendedName>
</protein>
<evidence type="ECO:0000313" key="2">
    <source>
        <dbReference type="EMBL" id="GIC94727.1"/>
    </source>
</evidence>
<dbReference type="AlphaFoldDB" id="A0A8E0R0C3"/>
<evidence type="ECO:0000259" key="1">
    <source>
        <dbReference type="Pfam" id="PF20248"/>
    </source>
</evidence>
<proteinExistence type="predicted"/>
<name>A0A8E0R0C3_9EURO</name>
<dbReference type="Proteomes" id="UP000036893">
    <property type="component" value="Unassembled WGS sequence"/>
</dbReference>
<dbReference type="RefSeq" id="XP_043151993.1">
    <property type="nucleotide sequence ID" value="XM_043296058.1"/>
</dbReference>
<sequence length="290" mass="31829">MTFEFATIKGVCGGFRYNSSLTFPTLRSIAKFPLIANHDLALSASNCPNNTLKSLLSTQWFFREEGSFWVAAGLMVKVFEILTVQAVLVMQWNPKVEIGIFSLATASIPGGKTTKKFAHVKLGVIATLSFRTGVLKIEDDPSSDPSVTRNPSALLDGTEKKTVNLAMGMHLRQPSPLQSRDRTVPFDVEAFQIQTLHSEKQIALPNKPTAAFEPVQPRGNQWDELKKVFGEKEESATLTVNLWKSLGLAKLGWTEKKITTAAGGLSGAKPTKIVKDLPKYYPHPPMLSGK</sequence>
<accession>A0A8E0R0C3</accession>
<reference evidence="2" key="2">
    <citation type="submission" date="2021-01" db="EMBL/GenBank/DDBJ databases">
        <title>Pan-genome distribution and transcriptional activeness of fungal secondary metabolism genes in Aspergillus section Fumigati.</title>
        <authorList>
            <person name="Takahashi H."/>
            <person name="Umemura M."/>
            <person name="Ninomiya A."/>
            <person name="Kusuya Y."/>
            <person name="Urayama S."/>
            <person name="Shimizu M."/>
            <person name="Watanabe A."/>
            <person name="Kamei K."/>
            <person name="Yaguchi T."/>
            <person name="Hagiwara D."/>
        </authorList>
    </citation>
    <scope>NUCLEOTIDE SEQUENCE</scope>
    <source>
        <strain evidence="2">IFM 46973</strain>
    </source>
</reference>
<dbReference type="Pfam" id="PF20248">
    <property type="entry name" value="DUF6603"/>
    <property type="match status" value="1"/>
</dbReference>
<dbReference type="EMBL" id="BBXM02000010">
    <property type="protein sequence ID" value="GIC94727.1"/>
    <property type="molecule type" value="Genomic_DNA"/>
</dbReference>
<gene>
    <name evidence="2" type="ORF">Aud_002056</name>
</gene>
<evidence type="ECO:0000313" key="3">
    <source>
        <dbReference type="Proteomes" id="UP000036893"/>
    </source>
</evidence>
<dbReference type="GeneID" id="66989532"/>
<dbReference type="InterPro" id="IPR046538">
    <property type="entry name" value="DUF6603"/>
</dbReference>
<feature type="domain" description="DUF6603" evidence="1">
    <location>
        <begin position="2"/>
        <end position="138"/>
    </location>
</feature>
<reference evidence="2" key="1">
    <citation type="journal article" date="2015" name="Genome Announc.">
        <title>Draft Genome Sequence of the Pathogenic Filamentous Fungus Aspergillus udagawae Strain IFM 46973T.</title>
        <authorList>
            <person name="Kusuya Y."/>
            <person name="Takahashi-Nakaguchi A."/>
            <person name="Takahashi H."/>
            <person name="Yaguchi T."/>
        </authorList>
    </citation>
    <scope>NUCLEOTIDE SEQUENCE</scope>
    <source>
        <strain evidence="2">IFM 46973</strain>
    </source>
</reference>